<feature type="region of interest" description="Disordered" evidence="2">
    <location>
        <begin position="457"/>
        <end position="502"/>
    </location>
</feature>
<proteinExistence type="predicted"/>
<feature type="compositionally biased region" description="Basic and acidic residues" evidence="2">
    <location>
        <begin position="457"/>
        <end position="487"/>
    </location>
</feature>
<evidence type="ECO:0000256" key="2">
    <source>
        <dbReference type="SAM" id="MobiDB-lite"/>
    </source>
</evidence>
<keyword evidence="4" id="KW-1185">Reference proteome</keyword>
<dbReference type="Pfam" id="PF13558">
    <property type="entry name" value="SbcC_Walker_B"/>
    <property type="match status" value="1"/>
</dbReference>
<dbReference type="SUPFAM" id="SSF52540">
    <property type="entry name" value="P-loop containing nucleoside triphosphate hydrolases"/>
    <property type="match status" value="1"/>
</dbReference>
<dbReference type="InterPro" id="IPR013496">
    <property type="entry name" value="CHP02680"/>
</dbReference>
<dbReference type="EMBL" id="JAJNDB010000001">
    <property type="protein sequence ID" value="MCD2193036.1"/>
    <property type="molecule type" value="Genomic_DNA"/>
</dbReference>
<gene>
    <name evidence="3" type="ORF">LQ327_06485</name>
</gene>
<organism evidence="3 4">
    <name type="scientific">Actinomycetospora endophytica</name>
    <dbReference type="NCBI Taxonomy" id="2291215"/>
    <lineage>
        <taxon>Bacteria</taxon>
        <taxon>Bacillati</taxon>
        <taxon>Actinomycetota</taxon>
        <taxon>Actinomycetes</taxon>
        <taxon>Pseudonocardiales</taxon>
        <taxon>Pseudonocardiaceae</taxon>
        <taxon>Actinomycetospora</taxon>
    </lineage>
</organism>
<evidence type="ECO:0000256" key="1">
    <source>
        <dbReference type="SAM" id="Coils"/>
    </source>
</evidence>
<feature type="compositionally biased region" description="Polar residues" evidence="2">
    <location>
        <begin position="1025"/>
        <end position="1040"/>
    </location>
</feature>
<reference evidence="3 4" key="1">
    <citation type="submission" date="2021-11" db="EMBL/GenBank/DDBJ databases">
        <title>Draft genome sequence of Actinomycetospora sp. SF1 isolated from the rhizosphere soil.</title>
        <authorList>
            <person name="Duangmal K."/>
            <person name="Chantavorakit T."/>
        </authorList>
    </citation>
    <scope>NUCLEOTIDE SEQUENCE [LARGE SCALE GENOMIC DNA]</scope>
    <source>
        <strain evidence="3 4">TBRC 5722</strain>
    </source>
</reference>
<evidence type="ECO:0000313" key="4">
    <source>
        <dbReference type="Proteomes" id="UP001199469"/>
    </source>
</evidence>
<feature type="region of interest" description="Disordered" evidence="2">
    <location>
        <begin position="528"/>
        <end position="558"/>
    </location>
</feature>
<evidence type="ECO:0000313" key="3">
    <source>
        <dbReference type="EMBL" id="MCD2193036.1"/>
    </source>
</evidence>
<dbReference type="InterPro" id="IPR027417">
    <property type="entry name" value="P-loop_NTPase"/>
</dbReference>
<comment type="caution">
    <text evidence="3">The sequence shown here is derived from an EMBL/GenBank/DDBJ whole genome shotgun (WGS) entry which is preliminary data.</text>
</comment>
<feature type="region of interest" description="Disordered" evidence="2">
    <location>
        <begin position="393"/>
        <end position="432"/>
    </location>
</feature>
<dbReference type="RefSeq" id="WP_230730691.1">
    <property type="nucleotide sequence ID" value="NZ_JAJNDB010000001.1"/>
</dbReference>
<keyword evidence="1" id="KW-0175">Coiled coil</keyword>
<dbReference type="NCBIfam" id="TIGR02680">
    <property type="entry name" value="TIGR02680 family protein"/>
    <property type="match status" value="1"/>
</dbReference>
<feature type="compositionally biased region" description="Basic and acidic residues" evidence="2">
    <location>
        <begin position="543"/>
        <end position="558"/>
    </location>
</feature>
<feature type="coiled-coil region" evidence="1">
    <location>
        <begin position="585"/>
        <end position="612"/>
    </location>
</feature>
<protein>
    <submittedName>
        <fullName evidence="3">TIGR02680 family protein</fullName>
    </submittedName>
</protein>
<name>A0ABS8P451_9PSEU</name>
<sequence>MAQTESTRRWQPSRAGILNVYQYQDEVLDFAGGRLLLRGVNGSGKSTAMNMLLPFLLEADVRKIDAAGEQRGVLRSWMLSDNDDTQRTGYLWIEFVREADGGGTEYRTVGCGVRANRSTDRVATWWFSTDRRAKIDFRLTEADVPFSADVLRTELGSHGQVFGSTAEYRAEVARRFFGGTDPSAYFRLLHQVRNPRVGDRIDTDLPRTMREALPPVPDDAVSDAAQPLEDLEDHRRNVTDLAATAEALDGVVEVYADYARRVLMTAVEGAGSSVDAARTASKRLERDEAAAGRAVTARDGATRTVGDLTDEHARATSERQGLVSLPEYSAHADLVRRRDELGRADDAAATLDGVRQRAHTRTTTAADTVGGARGQLESDLAGVTQHLQEVATAARTASAPVRLPDPPALVTEPRHDEAGDTTVDVPAEDTDPADDLTAELVGVADGLRTHRSTVRDLRERAAAADRDTAAADRADAEATESRERADAAAEQADTARRAARVAADEHAEAVGGWHERLATHLAAVPAAEPDGETGWLPVPATEQPDRATEHADRDGGDDLRRRAEVLVSAARRVSDDAAGALAAARSRASARVDEVSGELEELRAEYARVEAADELPLPREAWRTDADTDDGILFASVVDFAERLDDGSRAGLEAALEASGLLAARVTADGALRGDGGELLVTAGPDGGSGGLGELLAPIDTGAVPTAVVAGVLAGIGIAPGPGLWVSDDGSFGAGPLRGRHTKPAAEHVGAGARAQARERRLAELAERIEQAQARLATARGVAGALDEHAEALRVLVRDLPSTRAVDDAVVAATGAARYAEEAAGRAAERASTAAETRRRADDAVARLQQEASDANLPTDPARLEELLEAIADAERALAAVESATERVRRSGRAWREAITGWEREVTDLASAVTDHRAAAGHAASVRTELDTVEASLGEEPAKVAARVSELDTHLREVAGRLDTAREEQTNATVAVREAELRVESARETVTEREKAATAGRARLVEAVEVPGLLAAAERAGEPSTPESRTARSSPSTVTNEPFAGHDSDAEAPAEETPPEPIPATPETVEGAEELVTALRERIPAPRVQVTEDALEKALRSTRDHLASGWDIESRRGADGTPLAVHVTGPTRAVLAQMVHRVAIQRRRATSLLSAQQDQALRNLLHGRVAREVADALFAARELVERINRILKGVTSSQGIGVRLEWKPRGDLDPDTATALELLGKHPDLRTPEEDDQVREAVKGLVEQARTEDPEASYRTVIGEVLDYRTWHEMRIYLRRPNRNDELLTRRTTLSEGEKKLVTVLPMASAAAASAAAHDPHAVGAPRLVLLDDAFAKVSEDNHAKLFGLLVDLDVDFVVTSERLWGTHANVPALAITEVLRDPELRAIALVHYRWNGTELAVAAS</sequence>
<dbReference type="Proteomes" id="UP001199469">
    <property type="component" value="Unassembled WGS sequence"/>
</dbReference>
<accession>A0ABS8P451</accession>
<feature type="coiled-coil region" evidence="1">
    <location>
        <begin position="755"/>
        <end position="782"/>
    </location>
</feature>
<feature type="region of interest" description="Disordered" evidence="2">
    <location>
        <begin position="1016"/>
        <end position="1069"/>
    </location>
</feature>